<dbReference type="AlphaFoldDB" id="A0A137NVI6"/>
<dbReference type="EMBL" id="KQ964690">
    <property type="protein sequence ID" value="KXN66776.1"/>
    <property type="molecule type" value="Genomic_DNA"/>
</dbReference>
<gene>
    <name evidence="1" type="ORF">CONCODRAFT_87301</name>
</gene>
<evidence type="ECO:0008006" key="3">
    <source>
        <dbReference type="Google" id="ProtNLM"/>
    </source>
</evidence>
<name>A0A137NVI6_CONC2</name>
<organism evidence="1 2">
    <name type="scientific">Conidiobolus coronatus (strain ATCC 28846 / CBS 209.66 / NRRL 28638)</name>
    <name type="common">Delacroixia coronata</name>
    <dbReference type="NCBI Taxonomy" id="796925"/>
    <lineage>
        <taxon>Eukaryota</taxon>
        <taxon>Fungi</taxon>
        <taxon>Fungi incertae sedis</taxon>
        <taxon>Zoopagomycota</taxon>
        <taxon>Entomophthoromycotina</taxon>
        <taxon>Entomophthoromycetes</taxon>
        <taxon>Entomophthorales</taxon>
        <taxon>Ancylistaceae</taxon>
        <taxon>Conidiobolus</taxon>
    </lineage>
</organism>
<protein>
    <recommendedName>
        <fullName evidence="3">F-box domain-containing protein</fullName>
    </recommendedName>
</protein>
<proteinExistence type="predicted"/>
<dbReference type="Proteomes" id="UP000070444">
    <property type="component" value="Unassembled WGS sequence"/>
</dbReference>
<reference evidence="1 2" key="1">
    <citation type="journal article" date="2015" name="Genome Biol. Evol.">
        <title>Phylogenomic analyses indicate that early fungi evolved digesting cell walls of algal ancestors of land plants.</title>
        <authorList>
            <person name="Chang Y."/>
            <person name="Wang S."/>
            <person name="Sekimoto S."/>
            <person name="Aerts A.L."/>
            <person name="Choi C."/>
            <person name="Clum A."/>
            <person name="LaButti K.M."/>
            <person name="Lindquist E.A."/>
            <person name="Yee Ngan C."/>
            <person name="Ohm R.A."/>
            <person name="Salamov A.A."/>
            <person name="Grigoriev I.V."/>
            <person name="Spatafora J.W."/>
            <person name="Berbee M.L."/>
        </authorList>
    </citation>
    <scope>NUCLEOTIDE SEQUENCE [LARGE SCALE GENOMIC DNA]</scope>
    <source>
        <strain evidence="1 2">NRRL 28638</strain>
    </source>
</reference>
<evidence type="ECO:0000313" key="1">
    <source>
        <dbReference type="EMBL" id="KXN66776.1"/>
    </source>
</evidence>
<keyword evidence="2" id="KW-1185">Reference proteome</keyword>
<dbReference type="Gene3D" id="3.80.10.10">
    <property type="entry name" value="Ribonuclease Inhibitor"/>
    <property type="match status" value="1"/>
</dbReference>
<dbReference type="InterPro" id="IPR032675">
    <property type="entry name" value="LRR_dom_sf"/>
</dbReference>
<accession>A0A137NVI6</accession>
<evidence type="ECO:0000313" key="2">
    <source>
        <dbReference type="Proteomes" id="UP000070444"/>
    </source>
</evidence>
<sequence>MKNLEIANNWSNLPKNIILNIGKYLNDYYRPSIKLINKHWSTSVNPLLFYSIKKFQKNNLEFIIGNCTKFIKFLDNNGAGSLDIIRRISKKTDKIEVLRWWSGTEECLTVLIELLIKCRGIKSLLLTDCEFDDDETGHNLNWDALIEVINSHPSLEALDICTRCTYLLPLFSNLPQTSIKQLVLYADSDQVESCMKVINSSKKLKHLEITVTNPEYPEDFSDTTALANPSELLLNNNLEYLSVWIYYYYYTETAQFKVQLANEFFNIFQNPNFSSLKSFNWHFWFPSFILETDLFNEPIALRTPIWTKLTKLSLFAVDKFLMSYIIEHCPNLCELTFNSPMVLPYNHDSNTLQPLKHLKKLLFGGFKVELKESFQVIRYLFPNVTTLSLYDISAISDSVVLDGYYIPLLFPNLRRVIFETEDCNLDSLIDYWKDELHWEELFISLDSSNQSLLKPLLKVLPKLSILYLFSSSLDINLDKLGLEPSNLRIFSASASIIMGFGIRISKELEFSEKKVARRLSV</sequence>